<gene>
    <name evidence="1" type="ORF">IC608_04875</name>
</gene>
<evidence type="ECO:0000313" key="1">
    <source>
        <dbReference type="EMBL" id="MBD8064808.1"/>
    </source>
</evidence>
<sequence>MRARYSGDIPTSPGSPMSFLLSAPIRFFDEDQLEEFAEFFSDRVRRDKTLSGALVLLIGNRWAHAETAFTCLMKSTLLAEGGTPVDINWLAKLARTLSPEHIEQLSDIFVDCAFQLFPVNVAADFVELSSELAISLQALVNAQGLEQQRRLLRLRDELKAGALMSSL</sequence>
<dbReference type="RefSeq" id="WP_191773139.1">
    <property type="nucleotide sequence ID" value="NZ_JACYFU010000001.1"/>
</dbReference>
<reference evidence="1" key="1">
    <citation type="submission" date="2020-09" db="EMBL/GenBank/DDBJ databases">
        <title>Genome seq and assembly of Devosia sp.</title>
        <authorList>
            <person name="Chhetri G."/>
        </authorList>
    </citation>
    <scope>NUCLEOTIDE SEQUENCE</scope>
    <source>
        <strain evidence="1">PTR5</strain>
    </source>
</reference>
<organism evidence="1 2">
    <name type="scientific">Devosia oryzisoli</name>
    <dbReference type="NCBI Taxonomy" id="2774138"/>
    <lineage>
        <taxon>Bacteria</taxon>
        <taxon>Pseudomonadati</taxon>
        <taxon>Pseudomonadota</taxon>
        <taxon>Alphaproteobacteria</taxon>
        <taxon>Hyphomicrobiales</taxon>
        <taxon>Devosiaceae</taxon>
        <taxon>Devosia</taxon>
    </lineage>
</organism>
<evidence type="ECO:0000313" key="2">
    <source>
        <dbReference type="Proteomes" id="UP000654108"/>
    </source>
</evidence>
<dbReference type="EMBL" id="JACYFU010000001">
    <property type="protein sequence ID" value="MBD8064808.1"/>
    <property type="molecule type" value="Genomic_DNA"/>
</dbReference>
<comment type="caution">
    <text evidence="1">The sequence shown here is derived from an EMBL/GenBank/DDBJ whole genome shotgun (WGS) entry which is preliminary data.</text>
</comment>
<dbReference type="Proteomes" id="UP000654108">
    <property type="component" value="Unassembled WGS sequence"/>
</dbReference>
<proteinExistence type="predicted"/>
<dbReference type="AlphaFoldDB" id="A0A927FU42"/>
<accession>A0A927FU42</accession>
<name>A0A927FU42_9HYPH</name>
<keyword evidence="2" id="KW-1185">Reference proteome</keyword>
<protein>
    <submittedName>
        <fullName evidence="1">Uncharacterized protein</fullName>
    </submittedName>
</protein>